<dbReference type="RefSeq" id="WP_047821176.1">
    <property type="nucleotide sequence ID" value="NZ_CP011770.1"/>
</dbReference>
<organism evidence="1 2">
    <name type="scientific">Croceicoccus naphthovorans</name>
    <dbReference type="NCBI Taxonomy" id="1348774"/>
    <lineage>
        <taxon>Bacteria</taxon>
        <taxon>Pseudomonadati</taxon>
        <taxon>Pseudomonadota</taxon>
        <taxon>Alphaproteobacteria</taxon>
        <taxon>Sphingomonadales</taxon>
        <taxon>Erythrobacteraceae</taxon>
        <taxon>Croceicoccus</taxon>
    </lineage>
</organism>
<dbReference type="KEGG" id="cna:AB433_11850"/>
<keyword evidence="2" id="KW-1185">Reference proteome</keyword>
<protein>
    <submittedName>
        <fullName evidence="1">Uncharacterized protein</fullName>
    </submittedName>
</protein>
<dbReference type="AlphaFoldDB" id="A0A0G3XH22"/>
<proteinExistence type="predicted"/>
<name>A0A0G3XH22_9SPHN</name>
<reference evidence="1 2" key="1">
    <citation type="submission" date="2015-06" db="EMBL/GenBank/DDBJ databases">
        <authorList>
            <person name="Zeng Y."/>
            <person name="Huang Y."/>
        </authorList>
    </citation>
    <scope>NUCLEOTIDE SEQUENCE [LARGE SCALE GENOMIC DNA]</scope>
    <source>
        <strain evidence="1 2">PQ-2</strain>
    </source>
</reference>
<dbReference type="OrthoDB" id="7428788at2"/>
<evidence type="ECO:0000313" key="1">
    <source>
        <dbReference type="EMBL" id="AKM10497.1"/>
    </source>
</evidence>
<dbReference type="EMBL" id="CP011770">
    <property type="protein sequence ID" value="AKM10497.1"/>
    <property type="molecule type" value="Genomic_DNA"/>
</dbReference>
<dbReference type="Proteomes" id="UP000035287">
    <property type="component" value="Chromosome"/>
</dbReference>
<dbReference type="PATRIC" id="fig|1348774.3.peg.2493"/>
<accession>A0A0G3XH22</accession>
<evidence type="ECO:0000313" key="2">
    <source>
        <dbReference type="Proteomes" id="UP000035287"/>
    </source>
</evidence>
<gene>
    <name evidence="1" type="ORF">AB433_11850</name>
</gene>
<sequence length="127" mass="13366">MTKTISAILAATLMGSAAIPAQAQTATDPDLQCAAWALVASSQEQDEGKKRGLGFMMSYFMGRYEARTNGKIEAQIKPQAIPTLLGDIETANKACAPRAQDFGQRLGETINGLQPPAPSNAQAGEGR</sequence>